<dbReference type="AlphaFoldDB" id="A0A1G2UZB8"/>
<dbReference type="EMBL" id="MHWW01000015">
    <property type="protein sequence ID" value="OHB14717.1"/>
    <property type="molecule type" value="Genomic_DNA"/>
</dbReference>
<comment type="caution">
    <text evidence="1">The sequence shown here is derived from an EMBL/GenBank/DDBJ whole genome shotgun (WGS) entry which is preliminary data.</text>
</comment>
<proteinExistence type="predicted"/>
<name>A0A1G2UZB8_9BACT</name>
<evidence type="ECO:0000313" key="2">
    <source>
        <dbReference type="Proteomes" id="UP000177697"/>
    </source>
</evidence>
<evidence type="ECO:0000313" key="1">
    <source>
        <dbReference type="EMBL" id="OHB14717.1"/>
    </source>
</evidence>
<dbReference type="InterPro" id="IPR011009">
    <property type="entry name" value="Kinase-like_dom_sf"/>
</dbReference>
<organism evidence="1 2">
    <name type="scientific">Candidatus Zambryskibacteria bacterium RIFOXYC1_FULL_39_10</name>
    <dbReference type="NCBI Taxonomy" id="1802779"/>
    <lineage>
        <taxon>Bacteria</taxon>
        <taxon>Candidatus Zambryskiibacteriota</taxon>
    </lineage>
</organism>
<evidence type="ECO:0008006" key="3">
    <source>
        <dbReference type="Google" id="ProtNLM"/>
    </source>
</evidence>
<dbReference type="Proteomes" id="UP000177697">
    <property type="component" value="Unassembled WGS sequence"/>
</dbReference>
<protein>
    <recommendedName>
        <fullName evidence="3">Protein kinase domain-containing protein</fullName>
    </recommendedName>
</protein>
<reference evidence="1 2" key="1">
    <citation type="journal article" date="2016" name="Nat. Commun.">
        <title>Thousands of microbial genomes shed light on interconnected biogeochemical processes in an aquifer system.</title>
        <authorList>
            <person name="Anantharaman K."/>
            <person name="Brown C.T."/>
            <person name="Hug L.A."/>
            <person name="Sharon I."/>
            <person name="Castelle C.J."/>
            <person name="Probst A.J."/>
            <person name="Thomas B.C."/>
            <person name="Singh A."/>
            <person name="Wilkins M.J."/>
            <person name="Karaoz U."/>
            <person name="Brodie E.L."/>
            <person name="Williams K.H."/>
            <person name="Hubbard S.S."/>
            <person name="Banfield J.F."/>
        </authorList>
    </citation>
    <scope>NUCLEOTIDE SEQUENCE [LARGE SCALE GENOMIC DNA]</scope>
</reference>
<accession>A0A1G2UZB8</accession>
<gene>
    <name evidence="1" type="ORF">A2431_01295</name>
</gene>
<dbReference type="SUPFAM" id="SSF56112">
    <property type="entry name" value="Protein kinase-like (PK-like)"/>
    <property type="match status" value="1"/>
</dbReference>
<sequence length="272" mass="30835">METDKYLVGKLLGETDEFRLYQCKLPDGGVGILKIAVSPAQNGILDREAFILQTLRDEALCCEEDYQKENSGKVLNYQICFPNLIESFVSPDRGDRRINIVNFMNISDDLSRLVPIDHVINRDQVRVDPRTSAWIMGKILKLLSFAHGQGISIGRITGENILLECGMHYIVFFDWSHAMLHPNNEVPVDVASNEISQAARIVISLLGGDPNTGELPPDNQLEDDRYARHLLRLSKGEEGNSCRAHEEFYRLIRSTLGWRGFHPFTSYSLERS</sequence>